<organism evidence="1 2">
    <name type="scientific">Jejuia pallidilutea</name>
    <dbReference type="NCBI Taxonomy" id="504487"/>
    <lineage>
        <taxon>Bacteria</taxon>
        <taxon>Pseudomonadati</taxon>
        <taxon>Bacteroidota</taxon>
        <taxon>Flavobacteriia</taxon>
        <taxon>Flavobacteriales</taxon>
        <taxon>Flavobacteriaceae</taxon>
        <taxon>Jejuia</taxon>
    </lineage>
</organism>
<dbReference type="Pfam" id="PF14092">
    <property type="entry name" value="DUF4270"/>
    <property type="match status" value="1"/>
</dbReference>
<evidence type="ECO:0000313" key="1">
    <source>
        <dbReference type="EMBL" id="PQV48893.1"/>
    </source>
</evidence>
<evidence type="ECO:0000313" key="2">
    <source>
        <dbReference type="Proteomes" id="UP000251545"/>
    </source>
</evidence>
<gene>
    <name evidence="1" type="ORF">CLV33_10498</name>
</gene>
<dbReference type="Proteomes" id="UP000251545">
    <property type="component" value="Unassembled WGS sequence"/>
</dbReference>
<dbReference type="RefSeq" id="WP_105473511.1">
    <property type="nucleotide sequence ID" value="NZ_PVEO01000004.1"/>
</dbReference>
<protein>
    <submittedName>
        <fullName evidence="1">Uncharacterized protein DUF4270</fullName>
    </submittedName>
</protein>
<accession>A0A362XCQ1</accession>
<reference evidence="1 2" key="1">
    <citation type="submission" date="2018-02" db="EMBL/GenBank/DDBJ databases">
        <title>Genomic Encyclopedia of Archaeal and Bacterial Type Strains, Phase II (KMG-II): from individual species to whole genera.</title>
        <authorList>
            <person name="Goeker M."/>
        </authorList>
    </citation>
    <scope>NUCLEOTIDE SEQUENCE [LARGE SCALE GENOMIC DNA]</scope>
    <source>
        <strain evidence="1 2">DSM 21165</strain>
    </source>
</reference>
<dbReference type="EMBL" id="PVEO01000004">
    <property type="protein sequence ID" value="PQV48893.1"/>
    <property type="molecule type" value="Genomic_DNA"/>
</dbReference>
<dbReference type="PROSITE" id="PS51257">
    <property type="entry name" value="PROKAR_LIPOPROTEIN"/>
    <property type="match status" value="1"/>
</dbReference>
<dbReference type="InterPro" id="IPR025366">
    <property type="entry name" value="DUF4270"/>
</dbReference>
<dbReference type="AlphaFoldDB" id="A0A362XCQ1"/>
<proteinExistence type="predicted"/>
<name>A0A362XCQ1_9FLAO</name>
<comment type="caution">
    <text evidence="1">The sequence shown here is derived from an EMBL/GenBank/DDBJ whole genome shotgun (WGS) entry which is preliminary data.</text>
</comment>
<sequence length="440" mass="49654">MKIFFVCSLSLFFMCSCSDDIKNYPVGSDFIENNISIKIIDTFSVNAGTFKLDSLVTSGTGRILLGSVKDAYFGDLVAQTYFQVNNSNFSISSSAVYDSIGLILNYDTYHYGDTTHLQTYKVHRLLDDFEPKEGYEFYNLSKLEYDEAVLGEVSFTPRPNSTSDSIYIPLNKDLGEDIFNKIRDNDINTVDDFLQYFKGLTVIPDTVTNSHILGFNFKSYSDLNNNTSMRLFYTEDVDDSSEDNNQVIDFFVSSTSKQFNAINNILDNTLMDYLPDQETTISSHDTNELIFAQAGTGISARIELPTIKNLNALSSQSTALKAELTFSPLTNSYSNAQPLKDSLAVYVVDHKNRIVNQLTDIDSNAAYAVLNQNDDEFNQNTYYSVDMSGFVETILASNYDLNYAIMVQFLDYNKTVDRIVIDDFDENNNNIKLSVAYLSY</sequence>